<organism evidence="1 2">
    <name type="scientific">Photobacterium gaetbulicola Gung47</name>
    <dbReference type="NCBI Taxonomy" id="658445"/>
    <lineage>
        <taxon>Bacteria</taxon>
        <taxon>Pseudomonadati</taxon>
        <taxon>Pseudomonadota</taxon>
        <taxon>Gammaproteobacteria</taxon>
        <taxon>Vibrionales</taxon>
        <taxon>Vibrionaceae</taxon>
        <taxon>Photobacterium</taxon>
    </lineage>
</organism>
<sequence>MLLHRAFIVICWKVYNRDLVQVPCPALRRCFYRDHFNTVGRAWSDTQITAGTFILDDGMEGLGTADNRIDRASLDALGTADTHVFMDEGDFLDGFIDIVGRFLHLNTHQICQFFDGLLAARGTFVDVVAIGDGLGIGTAPWIAALATLGLRQDSINLFDDRIRFNLEPDRGIPQYQAKNCCQGCNGYHSND</sequence>
<gene>
    <name evidence="1" type="ORF">H744_2c1388</name>
</gene>
<accession>A0A0C5W918</accession>
<dbReference type="HOGENOM" id="CLU_1420288_0_0_6"/>
<dbReference type="KEGG" id="pgb:H744_2c1388"/>
<name>A0A0C5W918_9GAMM</name>
<evidence type="ECO:0000313" key="2">
    <source>
        <dbReference type="Proteomes" id="UP000032303"/>
    </source>
</evidence>
<protein>
    <submittedName>
        <fullName evidence="1">Uncharacterized protein</fullName>
    </submittedName>
</protein>
<dbReference type="Proteomes" id="UP000032303">
    <property type="component" value="Chromosome 2"/>
</dbReference>
<dbReference type="AlphaFoldDB" id="A0A0C5W918"/>
<dbReference type="EMBL" id="CP005974">
    <property type="protein sequence ID" value="AJR08066.1"/>
    <property type="molecule type" value="Genomic_DNA"/>
</dbReference>
<keyword evidence="2" id="KW-1185">Reference proteome</keyword>
<evidence type="ECO:0000313" key="1">
    <source>
        <dbReference type="EMBL" id="AJR08066.1"/>
    </source>
</evidence>
<proteinExistence type="predicted"/>
<dbReference type="STRING" id="658445.H744_2c1388"/>
<reference evidence="1 2" key="1">
    <citation type="submission" date="2013-05" db="EMBL/GenBank/DDBJ databases">
        <title>Complete genome sequence of the lipase-producing bacterium Photobacterium gaetbulicola Gung47.</title>
        <authorList>
            <person name="Kim Y.-O."/>
        </authorList>
    </citation>
    <scope>NUCLEOTIDE SEQUENCE [LARGE SCALE GENOMIC DNA]</scope>
    <source>
        <strain evidence="1 2">Gung47</strain>
    </source>
</reference>